<reference evidence="7" key="1">
    <citation type="journal article" date="2017" name="Nature">
        <title>The sunflower genome provides insights into oil metabolism, flowering and Asterid evolution.</title>
        <authorList>
            <person name="Badouin H."/>
            <person name="Gouzy J."/>
            <person name="Grassa C.J."/>
            <person name="Murat F."/>
            <person name="Staton S.E."/>
            <person name="Cottret L."/>
            <person name="Lelandais-Briere C."/>
            <person name="Owens G.L."/>
            <person name="Carrere S."/>
            <person name="Mayjonade B."/>
            <person name="Legrand L."/>
            <person name="Gill N."/>
            <person name="Kane N.C."/>
            <person name="Bowers J.E."/>
            <person name="Hubner S."/>
            <person name="Bellec A."/>
            <person name="Berard A."/>
            <person name="Berges H."/>
            <person name="Blanchet N."/>
            <person name="Boniface M.C."/>
            <person name="Brunel D."/>
            <person name="Catrice O."/>
            <person name="Chaidir N."/>
            <person name="Claudel C."/>
            <person name="Donnadieu C."/>
            <person name="Faraut T."/>
            <person name="Fievet G."/>
            <person name="Helmstetter N."/>
            <person name="King M."/>
            <person name="Knapp S.J."/>
            <person name="Lai Z."/>
            <person name="Le Paslier M.C."/>
            <person name="Lippi Y."/>
            <person name="Lorenzon L."/>
            <person name="Mandel J.R."/>
            <person name="Marage G."/>
            <person name="Marchand G."/>
            <person name="Marquand E."/>
            <person name="Bret-Mestries E."/>
            <person name="Morien E."/>
            <person name="Nambeesan S."/>
            <person name="Nguyen T."/>
            <person name="Pegot-Espagnet P."/>
            <person name="Pouilly N."/>
            <person name="Raftis F."/>
            <person name="Sallet E."/>
            <person name="Schiex T."/>
            <person name="Thomas J."/>
            <person name="Vandecasteele C."/>
            <person name="Vares D."/>
            <person name="Vear F."/>
            <person name="Vautrin S."/>
            <person name="Crespi M."/>
            <person name="Mangin B."/>
            <person name="Burke J.M."/>
            <person name="Salse J."/>
            <person name="Munos S."/>
            <person name="Vincourt P."/>
            <person name="Rieseberg L.H."/>
            <person name="Langlade N.B."/>
        </authorList>
    </citation>
    <scope>NUCLEOTIDE SEQUENCE</scope>
    <source>
        <tissue evidence="7">Leaves</tissue>
    </source>
</reference>
<keyword evidence="2" id="KW-0812">Transmembrane</keyword>
<gene>
    <name evidence="7" type="ORF">HanXRQr2_Chr01g0034201</name>
</gene>
<dbReference type="AlphaFoldDB" id="A0A9K3JXQ0"/>
<dbReference type="EC" id="2.7.11.1" evidence="7"/>
<keyword evidence="7" id="KW-0808">Transferase</keyword>
<protein>
    <submittedName>
        <fullName evidence="7">Non-specific serine/threonine protein kinase</fullName>
        <ecNumber evidence="7">2.7.11.1</ecNumber>
    </submittedName>
</protein>
<dbReference type="InterPro" id="IPR032675">
    <property type="entry name" value="LRR_dom_sf"/>
</dbReference>
<keyword evidence="6" id="KW-0325">Glycoprotein</keyword>
<dbReference type="PANTHER" id="PTHR48063">
    <property type="entry name" value="LRR RECEPTOR-LIKE KINASE"/>
    <property type="match status" value="1"/>
</dbReference>
<keyword evidence="4" id="KW-1133">Transmembrane helix</keyword>
<keyword evidence="7" id="KW-0418">Kinase</keyword>
<dbReference type="InterPro" id="IPR046956">
    <property type="entry name" value="RLP23-like"/>
</dbReference>
<evidence type="ECO:0000256" key="5">
    <source>
        <dbReference type="ARBA" id="ARBA00023136"/>
    </source>
</evidence>
<dbReference type="Proteomes" id="UP000215914">
    <property type="component" value="Unassembled WGS sequence"/>
</dbReference>
<sequence length="79" mass="8555">MLDLSHNNLSGRISSSTQLQSFDASSYSGNPALCGLPLRNPCPGDLVPQNPKTTVETEDIGDQEDKLIIRGYFIVFGVD</sequence>
<dbReference type="Gramene" id="mRNA:HanXRQr2_Chr01g0034201">
    <property type="protein sequence ID" value="CDS:HanXRQr2_Chr01g0034201.1"/>
    <property type="gene ID" value="HanXRQr2_Chr01g0034201"/>
</dbReference>
<dbReference type="SUPFAM" id="SSF52058">
    <property type="entry name" value="L domain-like"/>
    <property type="match status" value="1"/>
</dbReference>
<dbReference type="Gene3D" id="3.80.10.10">
    <property type="entry name" value="Ribonuclease Inhibitor"/>
    <property type="match status" value="1"/>
</dbReference>
<proteinExistence type="predicted"/>
<evidence type="ECO:0000256" key="1">
    <source>
        <dbReference type="ARBA" id="ARBA00004479"/>
    </source>
</evidence>
<evidence type="ECO:0000256" key="3">
    <source>
        <dbReference type="ARBA" id="ARBA00022729"/>
    </source>
</evidence>
<evidence type="ECO:0000313" key="7">
    <source>
        <dbReference type="EMBL" id="KAF5823066.1"/>
    </source>
</evidence>
<accession>A0A9K3JXQ0</accession>
<reference evidence="7" key="2">
    <citation type="submission" date="2020-06" db="EMBL/GenBank/DDBJ databases">
        <title>Helianthus annuus Genome sequencing and assembly Release 2.</title>
        <authorList>
            <person name="Gouzy J."/>
            <person name="Langlade N."/>
            <person name="Munos S."/>
        </authorList>
    </citation>
    <scope>NUCLEOTIDE SEQUENCE</scope>
    <source>
        <tissue evidence="7">Leaves</tissue>
    </source>
</reference>
<dbReference type="GO" id="GO:0016020">
    <property type="term" value="C:membrane"/>
    <property type="evidence" value="ECO:0007669"/>
    <property type="project" value="UniProtKB-SubCell"/>
</dbReference>
<organism evidence="7 8">
    <name type="scientific">Helianthus annuus</name>
    <name type="common">Common sunflower</name>
    <dbReference type="NCBI Taxonomy" id="4232"/>
    <lineage>
        <taxon>Eukaryota</taxon>
        <taxon>Viridiplantae</taxon>
        <taxon>Streptophyta</taxon>
        <taxon>Embryophyta</taxon>
        <taxon>Tracheophyta</taxon>
        <taxon>Spermatophyta</taxon>
        <taxon>Magnoliopsida</taxon>
        <taxon>eudicotyledons</taxon>
        <taxon>Gunneridae</taxon>
        <taxon>Pentapetalae</taxon>
        <taxon>asterids</taxon>
        <taxon>campanulids</taxon>
        <taxon>Asterales</taxon>
        <taxon>Asteraceae</taxon>
        <taxon>Asteroideae</taxon>
        <taxon>Heliantheae alliance</taxon>
        <taxon>Heliantheae</taxon>
        <taxon>Helianthus</taxon>
    </lineage>
</organism>
<keyword evidence="7" id="KW-0723">Serine/threonine-protein kinase</keyword>
<evidence type="ECO:0000256" key="6">
    <source>
        <dbReference type="ARBA" id="ARBA00023180"/>
    </source>
</evidence>
<comment type="caution">
    <text evidence="7">The sequence shown here is derived from an EMBL/GenBank/DDBJ whole genome shotgun (WGS) entry which is preliminary data.</text>
</comment>
<keyword evidence="8" id="KW-1185">Reference proteome</keyword>
<evidence type="ECO:0000256" key="4">
    <source>
        <dbReference type="ARBA" id="ARBA00022989"/>
    </source>
</evidence>
<evidence type="ECO:0000313" key="8">
    <source>
        <dbReference type="Proteomes" id="UP000215914"/>
    </source>
</evidence>
<name>A0A9K3JXQ0_HELAN</name>
<keyword evidence="5" id="KW-0472">Membrane</keyword>
<dbReference type="PANTHER" id="PTHR48063:SF98">
    <property type="entry name" value="LRR RECEPTOR-LIKE SERINE_THREONINE-PROTEIN KINASE FLS2"/>
    <property type="match status" value="1"/>
</dbReference>
<dbReference type="GO" id="GO:0004674">
    <property type="term" value="F:protein serine/threonine kinase activity"/>
    <property type="evidence" value="ECO:0007669"/>
    <property type="project" value="UniProtKB-KW"/>
</dbReference>
<evidence type="ECO:0000256" key="2">
    <source>
        <dbReference type="ARBA" id="ARBA00022692"/>
    </source>
</evidence>
<dbReference type="EMBL" id="MNCJ02000316">
    <property type="protein sequence ID" value="KAF5823066.1"/>
    <property type="molecule type" value="Genomic_DNA"/>
</dbReference>
<comment type="subcellular location">
    <subcellularLocation>
        <location evidence="1">Membrane</location>
        <topology evidence="1">Single-pass type I membrane protein</topology>
    </subcellularLocation>
</comment>
<keyword evidence="3" id="KW-0732">Signal</keyword>